<proteinExistence type="predicted"/>
<dbReference type="GO" id="GO:0016020">
    <property type="term" value="C:membrane"/>
    <property type="evidence" value="ECO:0007669"/>
    <property type="project" value="TreeGrafter"/>
</dbReference>
<dbReference type="Proteomes" id="UP000076798">
    <property type="component" value="Unassembled WGS sequence"/>
</dbReference>
<name>A0A166HUQ3_9AGAM</name>
<feature type="transmembrane region" description="Helical" evidence="1">
    <location>
        <begin position="106"/>
        <end position="127"/>
    </location>
</feature>
<feature type="transmembrane region" description="Helical" evidence="1">
    <location>
        <begin position="68"/>
        <end position="85"/>
    </location>
</feature>
<protein>
    <submittedName>
        <fullName evidence="2">DUF1295-domain-containing protein</fullName>
    </submittedName>
</protein>
<feature type="transmembrane region" description="Helical" evidence="1">
    <location>
        <begin position="45"/>
        <end position="62"/>
    </location>
</feature>
<gene>
    <name evidence="2" type="ORF">SISSUDRAFT_1040526</name>
</gene>
<evidence type="ECO:0000256" key="1">
    <source>
        <dbReference type="SAM" id="Phobius"/>
    </source>
</evidence>
<dbReference type="AlphaFoldDB" id="A0A166HUQ3"/>
<keyword evidence="1" id="KW-0812">Transmembrane</keyword>
<feature type="transmembrane region" description="Helical" evidence="1">
    <location>
        <begin position="228"/>
        <end position="248"/>
    </location>
</feature>
<organism evidence="2 3">
    <name type="scientific">Sistotremastrum suecicum HHB10207 ss-3</name>
    <dbReference type="NCBI Taxonomy" id="1314776"/>
    <lineage>
        <taxon>Eukaryota</taxon>
        <taxon>Fungi</taxon>
        <taxon>Dikarya</taxon>
        <taxon>Basidiomycota</taxon>
        <taxon>Agaricomycotina</taxon>
        <taxon>Agaricomycetes</taxon>
        <taxon>Sistotremastrales</taxon>
        <taxon>Sistotremastraceae</taxon>
        <taxon>Sistotremastrum</taxon>
    </lineage>
</organism>
<feature type="transmembrane region" description="Helical" evidence="1">
    <location>
        <begin position="197"/>
        <end position="216"/>
    </location>
</feature>
<evidence type="ECO:0000313" key="3">
    <source>
        <dbReference type="Proteomes" id="UP000076798"/>
    </source>
</evidence>
<evidence type="ECO:0000313" key="2">
    <source>
        <dbReference type="EMBL" id="KZT43101.1"/>
    </source>
</evidence>
<dbReference type="InterPro" id="IPR010721">
    <property type="entry name" value="UstE-like"/>
</dbReference>
<dbReference type="EMBL" id="KV428009">
    <property type="protein sequence ID" value="KZT43101.1"/>
    <property type="molecule type" value="Genomic_DNA"/>
</dbReference>
<dbReference type="OrthoDB" id="67965at2759"/>
<keyword evidence="1" id="KW-0472">Membrane</keyword>
<keyword evidence="3" id="KW-1185">Reference proteome</keyword>
<dbReference type="Gene3D" id="1.20.120.1630">
    <property type="match status" value="1"/>
</dbReference>
<accession>A0A166HUQ3</accession>
<sequence length="335" mass="37760">MTPVHVLDKYYLAITLLVTVGYQLSGFAIAWTLQFDKITDFTGGSNFFLLALLTLLIGQTFYARNIVASVLVMIWATRLAGFLLFRVLKTGSDTRFDDIRSHFFKFFGFWVGQIVWVWVVSLPVTILNSPAVSDLSLGGNNPSFGQSRDIAGIVIWALGWLIESVADAQKFHYKSSKPPRGVPMKTGLWAWSRHPPYFGEMLCWWGIWILCLTPSVDGTITHAARRAQYASIVSPLLTTLLLMFASGVPTAEKPQAKKFYLMSYGPREDQNDPSIWQNYKEYLSSTSILVLIPPAIYRAFPTALKRTILFDFPMYQFDEAKDGPKAIDDARKQGQ</sequence>
<dbReference type="Pfam" id="PF06966">
    <property type="entry name" value="DUF1295"/>
    <property type="match status" value="1"/>
</dbReference>
<dbReference type="PANTHER" id="PTHR32251">
    <property type="entry name" value="3-OXO-5-ALPHA-STEROID 4-DEHYDROGENASE"/>
    <property type="match status" value="1"/>
</dbReference>
<reference evidence="2 3" key="1">
    <citation type="journal article" date="2016" name="Mol. Biol. Evol.">
        <title>Comparative Genomics of Early-Diverging Mushroom-Forming Fungi Provides Insights into the Origins of Lignocellulose Decay Capabilities.</title>
        <authorList>
            <person name="Nagy L.G."/>
            <person name="Riley R."/>
            <person name="Tritt A."/>
            <person name="Adam C."/>
            <person name="Daum C."/>
            <person name="Floudas D."/>
            <person name="Sun H."/>
            <person name="Yadav J.S."/>
            <person name="Pangilinan J."/>
            <person name="Larsson K.H."/>
            <person name="Matsuura K."/>
            <person name="Barry K."/>
            <person name="Labutti K."/>
            <person name="Kuo R."/>
            <person name="Ohm R.A."/>
            <person name="Bhattacharya S.S."/>
            <person name="Shirouzu T."/>
            <person name="Yoshinaga Y."/>
            <person name="Martin F.M."/>
            <person name="Grigoriev I.V."/>
            <person name="Hibbett D.S."/>
        </authorList>
    </citation>
    <scope>NUCLEOTIDE SEQUENCE [LARGE SCALE GENOMIC DNA]</scope>
    <source>
        <strain evidence="2 3">HHB10207 ss-3</strain>
    </source>
</reference>
<dbReference type="PANTHER" id="PTHR32251:SF15">
    <property type="entry name" value="3-OXO-5-ALPHA-STEROID 4-DEHYDROGENASE (DUF1295)"/>
    <property type="match status" value="1"/>
</dbReference>
<keyword evidence="1" id="KW-1133">Transmembrane helix</keyword>
<feature type="transmembrane region" description="Helical" evidence="1">
    <location>
        <begin position="12"/>
        <end position="33"/>
    </location>
</feature>